<sequence length="148" mass="16184">MCVKRRLNGDGLMASTLLVFLSSVLLVPLPIASRRLLCYRYAEYGERDRVSCESDGAGCLIALSADGEFLTGGCDYHCDVERGPRCWNEDVSCESDGAGCLIALSADGEFLTGGCDYHCDVERGPRCWNEDGERKCCCFSHLCNTMVS</sequence>
<organism evidence="2 3">
    <name type="scientific">Ascaris lumbricoides</name>
    <name type="common">Giant roundworm</name>
    <dbReference type="NCBI Taxonomy" id="6252"/>
    <lineage>
        <taxon>Eukaryota</taxon>
        <taxon>Metazoa</taxon>
        <taxon>Ecdysozoa</taxon>
        <taxon>Nematoda</taxon>
        <taxon>Chromadorea</taxon>
        <taxon>Rhabditida</taxon>
        <taxon>Spirurina</taxon>
        <taxon>Ascaridomorpha</taxon>
        <taxon>Ascaridoidea</taxon>
        <taxon>Ascarididae</taxon>
        <taxon>Ascaris</taxon>
    </lineage>
</organism>
<keyword evidence="1" id="KW-0472">Membrane</keyword>
<keyword evidence="1" id="KW-1133">Transmembrane helix</keyword>
<evidence type="ECO:0000313" key="3">
    <source>
        <dbReference type="WBParaSite" id="ALUE_0001113201-mRNA-1"/>
    </source>
</evidence>
<feature type="transmembrane region" description="Helical" evidence="1">
    <location>
        <begin position="12"/>
        <end position="31"/>
    </location>
</feature>
<keyword evidence="2" id="KW-1185">Reference proteome</keyword>
<keyword evidence="1" id="KW-0812">Transmembrane</keyword>
<accession>A0A0M3I3D0</accession>
<dbReference type="Proteomes" id="UP000036681">
    <property type="component" value="Unplaced"/>
</dbReference>
<proteinExistence type="predicted"/>
<evidence type="ECO:0000256" key="1">
    <source>
        <dbReference type="SAM" id="Phobius"/>
    </source>
</evidence>
<dbReference type="AlphaFoldDB" id="A0A0M3I3D0"/>
<reference evidence="3" key="1">
    <citation type="submission" date="2017-02" db="UniProtKB">
        <authorList>
            <consortium name="WormBaseParasite"/>
        </authorList>
    </citation>
    <scope>IDENTIFICATION</scope>
</reference>
<protein>
    <submittedName>
        <fullName evidence="3">Uncharacterized protein</fullName>
    </submittedName>
</protein>
<name>A0A0M3I3D0_ASCLU</name>
<evidence type="ECO:0000313" key="2">
    <source>
        <dbReference type="Proteomes" id="UP000036681"/>
    </source>
</evidence>
<dbReference type="WBParaSite" id="ALUE_0001113201-mRNA-1">
    <property type="protein sequence ID" value="ALUE_0001113201-mRNA-1"/>
    <property type="gene ID" value="ALUE_0001113201"/>
</dbReference>